<evidence type="ECO:0000313" key="3">
    <source>
        <dbReference type="Proteomes" id="UP000316801"/>
    </source>
</evidence>
<sequence>MSGNSVRFYLVTDRPQEAALIMFGLDLPFVPAWARVVHQPQDILAIPSGVRAVALWLGPPCFLQEIWTLRRTQIEIRGEGWDTWDALNGWRKQRAAAMASPEDGAATAAEAPPPPQQQLETVKNPPAKPASHSQTSRWL</sequence>
<evidence type="ECO:0000256" key="1">
    <source>
        <dbReference type="SAM" id="MobiDB-lite"/>
    </source>
</evidence>
<feature type="compositionally biased region" description="Low complexity" evidence="1">
    <location>
        <begin position="99"/>
        <end position="110"/>
    </location>
</feature>
<dbReference type="AlphaFoldDB" id="A0A549T0W4"/>
<dbReference type="Proteomes" id="UP000316801">
    <property type="component" value="Unassembled WGS sequence"/>
</dbReference>
<protein>
    <submittedName>
        <fullName evidence="2">Uncharacterized protein</fullName>
    </submittedName>
</protein>
<feature type="region of interest" description="Disordered" evidence="1">
    <location>
        <begin position="95"/>
        <end position="139"/>
    </location>
</feature>
<keyword evidence="3" id="KW-1185">Reference proteome</keyword>
<reference evidence="2 3" key="1">
    <citation type="submission" date="2019-07" db="EMBL/GenBank/DDBJ databases">
        <title>Ln-dependent methylotrophs.</title>
        <authorList>
            <person name="Tani A."/>
        </authorList>
    </citation>
    <scope>NUCLEOTIDE SEQUENCE [LARGE SCALE GENOMIC DNA]</scope>
    <source>
        <strain evidence="2 3">SM12</strain>
    </source>
</reference>
<accession>A0A549T0W4</accession>
<dbReference type="RefSeq" id="WP_143127003.1">
    <property type="nucleotide sequence ID" value="NZ_VJMG01000065.1"/>
</dbReference>
<evidence type="ECO:0000313" key="2">
    <source>
        <dbReference type="EMBL" id="TRL35513.1"/>
    </source>
</evidence>
<proteinExistence type="predicted"/>
<dbReference type="EMBL" id="VJMG01000065">
    <property type="protein sequence ID" value="TRL35513.1"/>
    <property type="molecule type" value="Genomic_DNA"/>
</dbReference>
<comment type="caution">
    <text evidence="2">The sequence shown here is derived from an EMBL/GenBank/DDBJ whole genome shotgun (WGS) entry which is preliminary data.</text>
</comment>
<name>A0A549T0W4_9HYPH</name>
<gene>
    <name evidence="2" type="ORF">FNA46_20150</name>
</gene>
<organism evidence="2 3">
    <name type="scientific">Rhizobium straminoryzae</name>
    <dbReference type="NCBI Taxonomy" id="1387186"/>
    <lineage>
        <taxon>Bacteria</taxon>
        <taxon>Pseudomonadati</taxon>
        <taxon>Pseudomonadota</taxon>
        <taxon>Alphaproteobacteria</taxon>
        <taxon>Hyphomicrobiales</taxon>
        <taxon>Rhizobiaceae</taxon>
        <taxon>Rhizobium/Agrobacterium group</taxon>
        <taxon>Rhizobium</taxon>
    </lineage>
</organism>